<evidence type="ECO:0000313" key="2">
    <source>
        <dbReference type="EMBL" id="SVB14442.1"/>
    </source>
</evidence>
<dbReference type="Gene3D" id="3.40.190.10">
    <property type="entry name" value="Periplasmic binding protein-like II"/>
    <property type="match status" value="1"/>
</dbReference>
<proteinExistence type="predicted"/>
<dbReference type="SUPFAM" id="SSF53850">
    <property type="entry name" value="Periplasmic binding protein-like II"/>
    <property type="match status" value="1"/>
</dbReference>
<organism evidence="2">
    <name type="scientific">marine metagenome</name>
    <dbReference type="NCBI Taxonomy" id="408172"/>
    <lineage>
        <taxon>unclassified sequences</taxon>
        <taxon>metagenomes</taxon>
        <taxon>ecological metagenomes</taxon>
    </lineage>
</organism>
<accession>A0A382BMA9</accession>
<protein>
    <submittedName>
        <fullName evidence="2">Uncharacterized protein</fullName>
    </submittedName>
</protein>
<dbReference type="AlphaFoldDB" id="A0A382BMA9"/>
<feature type="transmembrane region" description="Helical" evidence="1">
    <location>
        <begin position="20"/>
        <end position="39"/>
    </location>
</feature>
<sequence length="81" mass="9469">MMFKVYLLLTKGENVITKSFTKIFTSMTIFVMFLFLLTFNRIAYAGELLVYSSTDADNLKYYMDEFQKANPDIKVNVVRES</sequence>
<feature type="non-terminal residue" evidence="2">
    <location>
        <position position="81"/>
    </location>
</feature>
<keyword evidence="1" id="KW-0472">Membrane</keyword>
<name>A0A382BMA9_9ZZZZ</name>
<keyword evidence="1" id="KW-1133">Transmembrane helix</keyword>
<gene>
    <name evidence="2" type="ORF">METZ01_LOCUS167296</name>
</gene>
<keyword evidence="1" id="KW-0812">Transmembrane</keyword>
<reference evidence="2" key="1">
    <citation type="submission" date="2018-05" db="EMBL/GenBank/DDBJ databases">
        <authorList>
            <person name="Lanie J.A."/>
            <person name="Ng W.-L."/>
            <person name="Kazmierczak K.M."/>
            <person name="Andrzejewski T.M."/>
            <person name="Davidsen T.M."/>
            <person name="Wayne K.J."/>
            <person name="Tettelin H."/>
            <person name="Glass J.I."/>
            <person name="Rusch D."/>
            <person name="Podicherti R."/>
            <person name="Tsui H.-C.T."/>
            <person name="Winkler M.E."/>
        </authorList>
    </citation>
    <scope>NUCLEOTIDE SEQUENCE</scope>
</reference>
<evidence type="ECO:0000256" key="1">
    <source>
        <dbReference type="SAM" id="Phobius"/>
    </source>
</evidence>
<dbReference type="EMBL" id="UINC01030292">
    <property type="protein sequence ID" value="SVB14442.1"/>
    <property type="molecule type" value="Genomic_DNA"/>
</dbReference>